<dbReference type="PANTHER" id="PTHR31286:SF178">
    <property type="entry name" value="DUF4283 DOMAIN-CONTAINING PROTEIN"/>
    <property type="match status" value="1"/>
</dbReference>
<dbReference type="Gramene" id="evm.model.01.1947">
    <property type="protein sequence ID" value="cds.evm.model.01.1947"/>
    <property type="gene ID" value="evm.TU.01.1947"/>
</dbReference>
<dbReference type="PANTHER" id="PTHR31286">
    <property type="entry name" value="GLYCINE-RICH CELL WALL STRUCTURAL PROTEIN 1.8-LIKE"/>
    <property type="match status" value="1"/>
</dbReference>
<keyword evidence="4" id="KW-1185">Reference proteome</keyword>
<sequence>MKKCGERVMGFFFDLEEDCTFVMEKRPWLVNGVLLNLRPWPLEGELNVAEFEVARFWVQFHGLPMRRLSDDNTPIIAKKVGAFVKSDDKQKVEIVRRGFLKAWVDVWISHPFSAGFSLKMVGKEDLLIQFKYEKLPYLCFNCGKLAHLDRICNSLMAMVIPKVGDAAPILNQMTDYGLKKKKETKGTWRRRNRGRDKPTGGHKAPINSTKDTKDGCGMLDVGEPSGTNAVCAIENSTLSGRGAMERVAGSYGPLNPNVPISIGQNFLNLPRPDFAMGQENGVLDIGPSIAQSLEIPHAWVCKSQRPHNFPEDTPIVWPTDNP</sequence>
<proteinExistence type="predicted"/>
<dbReference type="InterPro" id="IPR025836">
    <property type="entry name" value="Zn_knuckle_CX2CX4HX4C"/>
</dbReference>
<dbReference type="EnsemblPlants" id="evm.model.01.1947">
    <property type="protein sequence ID" value="cds.evm.model.01.1947"/>
    <property type="gene ID" value="evm.TU.01.1947"/>
</dbReference>
<dbReference type="Proteomes" id="UP000596661">
    <property type="component" value="Chromosome 1"/>
</dbReference>
<feature type="region of interest" description="Disordered" evidence="1">
    <location>
        <begin position="181"/>
        <end position="216"/>
    </location>
</feature>
<evidence type="ECO:0000313" key="3">
    <source>
        <dbReference type="EnsemblPlants" id="cds.evm.model.01.1947"/>
    </source>
</evidence>
<evidence type="ECO:0000313" key="4">
    <source>
        <dbReference type="Proteomes" id="UP000596661"/>
    </source>
</evidence>
<name>A0A803NJ55_CANSA</name>
<dbReference type="Pfam" id="PF14392">
    <property type="entry name" value="zf-CCHC_4"/>
    <property type="match status" value="1"/>
</dbReference>
<feature type="compositionally biased region" description="Basic residues" evidence="1">
    <location>
        <begin position="181"/>
        <end position="194"/>
    </location>
</feature>
<feature type="domain" description="Zinc knuckle CX2CX4HX4C" evidence="2">
    <location>
        <begin position="109"/>
        <end position="153"/>
    </location>
</feature>
<protein>
    <recommendedName>
        <fullName evidence="2">Zinc knuckle CX2CX4HX4C domain-containing protein</fullName>
    </recommendedName>
</protein>
<dbReference type="AlphaFoldDB" id="A0A803NJ55"/>
<reference evidence="3" key="1">
    <citation type="submission" date="2018-11" db="EMBL/GenBank/DDBJ databases">
        <authorList>
            <person name="Grassa J C."/>
        </authorList>
    </citation>
    <scope>NUCLEOTIDE SEQUENCE [LARGE SCALE GENOMIC DNA]</scope>
</reference>
<evidence type="ECO:0000259" key="2">
    <source>
        <dbReference type="Pfam" id="PF14392"/>
    </source>
</evidence>
<organism evidence="3 4">
    <name type="scientific">Cannabis sativa</name>
    <name type="common">Hemp</name>
    <name type="synonym">Marijuana</name>
    <dbReference type="NCBI Taxonomy" id="3483"/>
    <lineage>
        <taxon>Eukaryota</taxon>
        <taxon>Viridiplantae</taxon>
        <taxon>Streptophyta</taxon>
        <taxon>Embryophyta</taxon>
        <taxon>Tracheophyta</taxon>
        <taxon>Spermatophyta</taxon>
        <taxon>Magnoliopsida</taxon>
        <taxon>eudicotyledons</taxon>
        <taxon>Gunneridae</taxon>
        <taxon>Pentapetalae</taxon>
        <taxon>rosids</taxon>
        <taxon>fabids</taxon>
        <taxon>Rosales</taxon>
        <taxon>Cannabaceae</taxon>
        <taxon>Cannabis</taxon>
    </lineage>
</organism>
<evidence type="ECO:0000256" key="1">
    <source>
        <dbReference type="SAM" id="MobiDB-lite"/>
    </source>
</evidence>
<dbReference type="EMBL" id="UZAU01000053">
    <property type="status" value="NOT_ANNOTATED_CDS"/>
    <property type="molecule type" value="Genomic_DNA"/>
</dbReference>
<reference evidence="3" key="2">
    <citation type="submission" date="2021-03" db="UniProtKB">
        <authorList>
            <consortium name="EnsemblPlants"/>
        </authorList>
    </citation>
    <scope>IDENTIFICATION</scope>
</reference>
<accession>A0A803NJ55</accession>
<dbReference type="InterPro" id="IPR040256">
    <property type="entry name" value="At4g02000-like"/>
</dbReference>